<dbReference type="GO" id="GO:0001681">
    <property type="term" value="F:sialate O-acetylesterase activity"/>
    <property type="evidence" value="ECO:0007669"/>
    <property type="project" value="InterPro"/>
</dbReference>
<proteinExistence type="predicted"/>
<accession>A0A382HCA4</accession>
<dbReference type="InterPro" id="IPR036514">
    <property type="entry name" value="SGNH_hydro_sf"/>
</dbReference>
<feature type="non-terminal residue" evidence="3">
    <location>
        <position position="1"/>
    </location>
</feature>
<protein>
    <recommendedName>
        <fullName evidence="2">Sialate O-acetylesterase domain-containing protein</fullName>
    </recommendedName>
</protein>
<dbReference type="Pfam" id="PF03629">
    <property type="entry name" value="SASA"/>
    <property type="match status" value="1"/>
</dbReference>
<evidence type="ECO:0000256" key="1">
    <source>
        <dbReference type="ARBA" id="ARBA00022801"/>
    </source>
</evidence>
<dbReference type="SUPFAM" id="SSF52266">
    <property type="entry name" value="SGNH hydrolase"/>
    <property type="match status" value="1"/>
</dbReference>
<dbReference type="InterPro" id="IPR039329">
    <property type="entry name" value="SIAE"/>
</dbReference>
<keyword evidence="1" id="KW-0378">Hydrolase</keyword>
<dbReference type="AlphaFoldDB" id="A0A382HCA4"/>
<dbReference type="Gene3D" id="3.40.50.1110">
    <property type="entry name" value="SGNH hydrolase"/>
    <property type="match status" value="1"/>
</dbReference>
<dbReference type="GO" id="GO:0005975">
    <property type="term" value="P:carbohydrate metabolic process"/>
    <property type="evidence" value="ECO:0007669"/>
    <property type="project" value="TreeGrafter"/>
</dbReference>
<organism evidence="3">
    <name type="scientific">marine metagenome</name>
    <dbReference type="NCBI Taxonomy" id="408172"/>
    <lineage>
        <taxon>unclassified sequences</taxon>
        <taxon>metagenomes</taxon>
        <taxon>ecological metagenomes</taxon>
    </lineage>
</organism>
<dbReference type="PANTHER" id="PTHR22901">
    <property type="entry name" value="SIALATE O-ACETYLESTERASE"/>
    <property type="match status" value="1"/>
</dbReference>
<sequence length="247" mass="27439">NYTFTPGFLYNAMINPLLPYRVKGVIWYQGESNVDRQEYYADLFKTLIRTWRKKADGDTLPFLFVQLSAFLKPQALQPDSAWAYLRDAQKETLSLPDTGMAVSIDVGNPDDIHPKNKRPVGERLWRQAARQAYGHQDTVTSGPDFSGMDIKGDKVTLRFSNAEGLTTTEGNAPAGFIIAGEDKRFFLADAELDGETIILTNANVKKPVAVRYAWADYPVVNLVNGEGLPAVPFRTDNWTASSVTAGQ</sequence>
<feature type="domain" description="Sialate O-acetylesterase" evidence="2">
    <location>
        <begin position="9"/>
        <end position="124"/>
    </location>
</feature>
<evidence type="ECO:0000313" key="3">
    <source>
        <dbReference type="EMBL" id="SVB84373.1"/>
    </source>
</evidence>
<dbReference type="EMBL" id="UINC01060159">
    <property type="protein sequence ID" value="SVB84373.1"/>
    <property type="molecule type" value="Genomic_DNA"/>
</dbReference>
<name>A0A382HCA4_9ZZZZ</name>
<evidence type="ECO:0000259" key="2">
    <source>
        <dbReference type="Pfam" id="PF03629"/>
    </source>
</evidence>
<gene>
    <name evidence="3" type="ORF">METZ01_LOCUS237227</name>
</gene>
<reference evidence="3" key="1">
    <citation type="submission" date="2018-05" db="EMBL/GenBank/DDBJ databases">
        <authorList>
            <person name="Lanie J.A."/>
            <person name="Ng W.-L."/>
            <person name="Kazmierczak K.M."/>
            <person name="Andrzejewski T.M."/>
            <person name="Davidsen T.M."/>
            <person name="Wayne K.J."/>
            <person name="Tettelin H."/>
            <person name="Glass J.I."/>
            <person name="Rusch D."/>
            <person name="Podicherti R."/>
            <person name="Tsui H.-C.T."/>
            <person name="Winkler M.E."/>
        </authorList>
    </citation>
    <scope>NUCLEOTIDE SEQUENCE</scope>
</reference>
<dbReference type="PANTHER" id="PTHR22901:SF0">
    <property type="entry name" value="SIALATE O-ACETYLESTERASE"/>
    <property type="match status" value="1"/>
</dbReference>
<dbReference type="InterPro" id="IPR005181">
    <property type="entry name" value="SASA"/>
</dbReference>